<sequence>MDKQLENERQAISGHYDLPPEFFKAFLGPKMAYSCAYFTNQDESLETAEENKLKLTSKKLELKEDDTLLDIGCGWGSMLFYAAENFGCRTVGITLAQEQADFVNEMAREKGLEAKVEAKIMHANDMSFEGESFEKIVSIGAIEHMKDLFKVFKNARQILKDDGLMLVHGMTQPWERRYKILNNENPDHQELIELHWGIGGLQSISEVISALDSERFEVLDLENITLHYQYTVERWLENLEAKEEEIAGEIIPDDKYREFVACMASHIVGFEFSGPICQQILCQKINVGELRPTRPLQRIVWEK</sequence>
<dbReference type="GO" id="GO:0008610">
    <property type="term" value="P:lipid biosynthetic process"/>
    <property type="evidence" value="ECO:0007669"/>
    <property type="project" value="InterPro"/>
</dbReference>
<evidence type="ECO:0000256" key="3">
    <source>
        <dbReference type="ARBA" id="ARBA00022679"/>
    </source>
</evidence>
<gene>
    <name evidence="6" type="ORF">LCGC14_0526890</name>
</gene>
<protein>
    <recommendedName>
        <fullName evidence="7">Polyketide synthase methyltransferase domain-containing protein</fullName>
    </recommendedName>
</protein>
<dbReference type="EMBL" id="LAZR01000677">
    <property type="protein sequence ID" value="KKN60947.1"/>
    <property type="molecule type" value="Genomic_DNA"/>
</dbReference>
<dbReference type="GO" id="GO:0008168">
    <property type="term" value="F:methyltransferase activity"/>
    <property type="evidence" value="ECO:0007669"/>
    <property type="project" value="UniProtKB-KW"/>
</dbReference>
<evidence type="ECO:0000256" key="2">
    <source>
        <dbReference type="ARBA" id="ARBA00022603"/>
    </source>
</evidence>
<dbReference type="Gene3D" id="3.40.50.150">
    <property type="entry name" value="Vaccinia Virus protein VP39"/>
    <property type="match status" value="1"/>
</dbReference>
<dbReference type="InterPro" id="IPR050723">
    <property type="entry name" value="CFA/CMAS"/>
</dbReference>
<dbReference type="AlphaFoldDB" id="A0A0F9SF84"/>
<evidence type="ECO:0008006" key="7">
    <source>
        <dbReference type="Google" id="ProtNLM"/>
    </source>
</evidence>
<proteinExistence type="inferred from homology"/>
<keyword evidence="4" id="KW-0949">S-adenosyl-L-methionine</keyword>
<evidence type="ECO:0000256" key="1">
    <source>
        <dbReference type="ARBA" id="ARBA00010815"/>
    </source>
</evidence>
<dbReference type="InterPro" id="IPR029063">
    <property type="entry name" value="SAM-dependent_MTases_sf"/>
</dbReference>
<keyword evidence="5" id="KW-0443">Lipid metabolism</keyword>
<keyword evidence="2" id="KW-0489">Methyltransferase</keyword>
<name>A0A0F9SF84_9ZZZZ</name>
<dbReference type="CDD" id="cd02440">
    <property type="entry name" value="AdoMet_MTases"/>
    <property type="match status" value="1"/>
</dbReference>
<dbReference type="PANTHER" id="PTHR43667:SF1">
    <property type="entry name" value="CYCLOPROPANE-FATTY-ACYL-PHOSPHOLIPID SYNTHASE"/>
    <property type="match status" value="1"/>
</dbReference>
<dbReference type="PANTHER" id="PTHR43667">
    <property type="entry name" value="CYCLOPROPANE-FATTY-ACYL-PHOSPHOLIPID SYNTHASE"/>
    <property type="match status" value="1"/>
</dbReference>
<dbReference type="SUPFAM" id="SSF53335">
    <property type="entry name" value="S-adenosyl-L-methionine-dependent methyltransferases"/>
    <property type="match status" value="1"/>
</dbReference>
<evidence type="ECO:0000256" key="5">
    <source>
        <dbReference type="ARBA" id="ARBA00023098"/>
    </source>
</evidence>
<organism evidence="6">
    <name type="scientific">marine sediment metagenome</name>
    <dbReference type="NCBI Taxonomy" id="412755"/>
    <lineage>
        <taxon>unclassified sequences</taxon>
        <taxon>metagenomes</taxon>
        <taxon>ecological metagenomes</taxon>
    </lineage>
</organism>
<comment type="similarity">
    <text evidence="1">Belongs to the CFA/CMAS family.</text>
</comment>
<dbReference type="Pfam" id="PF02353">
    <property type="entry name" value="CMAS"/>
    <property type="match status" value="1"/>
</dbReference>
<evidence type="ECO:0000256" key="4">
    <source>
        <dbReference type="ARBA" id="ARBA00022691"/>
    </source>
</evidence>
<reference evidence="6" key="1">
    <citation type="journal article" date="2015" name="Nature">
        <title>Complex archaea that bridge the gap between prokaryotes and eukaryotes.</title>
        <authorList>
            <person name="Spang A."/>
            <person name="Saw J.H."/>
            <person name="Jorgensen S.L."/>
            <person name="Zaremba-Niedzwiedzka K."/>
            <person name="Martijn J."/>
            <person name="Lind A.E."/>
            <person name="van Eijk R."/>
            <person name="Schleper C."/>
            <person name="Guy L."/>
            <person name="Ettema T.J."/>
        </authorList>
    </citation>
    <scope>NUCLEOTIDE SEQUENCE</scope>
</reference>
<dbReference type="GO" id="GO:0032259">
    <property type="term" value="P:methylation"/>
    <property type="evidence" value="ECO:0007669"/>
    <property type="project" value="UniProtKB-KW"/>
</dbReference>
<keyword evidence="3" id="KW-0808">Transferase</keyword>
<dbReference type="InterPro" id="IPR003333">
    <property type="entry name" value="CMAS"/>
</dbReference>
<dbReference type="PIRSF" id="PIRSF003085">
    <property type="entry name" value="CMAS"/>
    <property type="match status" value="1"/>
</dbReference>
<comment type="caution">
    <text evidence="6">The sequence shown here is derived from an EMBL/GenBank/DDBJ whole genome shotgun (WGS) entry which is preliminary data.</text>
</comment>
<evidence type="ECO:0000313" key="6">
    <source>
        <dbReference type="EMBL" id="KKN60947.1"/>
    </source>
</evidence>
<accession>A0A0F9SF84</accession>